<keyword evidence="2" id="KW-1185">Reference proteome</keyword>
<dbReference type="AlphaFoldDB" id="A0AAD9MWA5"/>
<dbReference type="SUPFAM" id="SSF56784">
    <property type="entry name" value="HAD-like"/>
    <property type="match status" value="1"/>
</dbReference>
<accession>A0AAD9MWA5</accession>
<organism evidence="1 2">
    <name type="scientific">Paralvinella palmiformis</name>
    <dbReference type="NCBI Taxonomy" id="53620"/>
    <lineage>
        <taxon>Eukaryota</taxon>
        <taxon>Metazoa</taxon>
        <taxon>Spiralia</taxon>
        <taxon>Lophotrochozoa</taxon>
        <taxon>Annelida</taxon>
        <taxon>Polychaeta</taxon>
        <taxon>Sedentaria</taxon>
        <taxon>Canalipalpata</taxon>
        <taxon>Terebellida</taxon>
        <taxon>Terebelliformia</taxon>
        <taxon>Alvinellidae</taxon>
        <taxon>Paralvinella</taxon>
    </lineage>
</organism>
<dbReference type="EMBL" id="JAODUP010000534">
    <property type="protein sequence ID" value="KAK2147820.1"/>
    <property type="molecule type" value="Genomic_DNA"/>
</dbReference>
<sequence length="140" mass="15894">MSLLMKLLNAPRGNNVVTDNDDSKVEYFPDVPKILHKLKKDGFLLGVASRTSCIEEAKELIHLFKWDGYFDYVEIYPGTKTSHFNNFLAKSGVPYKDMLFFDDESRNITDVSQLGVTCIHTPDGMSLSLLQEGLAKFNKR</sequence>
<dbReference type="GO" id="GO:0003993">
    <property type="term" value="F:acid phosphatase activity"/>
    <property type="evidence" value="ECO:0007669"/>
    <property type="project" value="TreeGrafter"/>
</dbReference>
<evidence type="ECO:0000313" key="1">
    <source>
        <dbReference type="EMBL" id="KAK2147820.1"/>
    </source>
</evidence>
<dbReference type="InterPro" id="IPR023214">
    <property type="entry name" value="HAD_sf"/>
</dbReference>
<protein>
    <recommendedName>
        <fullName evidence="3">Magnesium-dependent phosphatase 1</fullName>
    </recommendedName>
</protein>
<reference evidence="1" key="1">
    <citation type="journal article" date="2023" name="Mol. Biol. Evol.">
        <title>Third-Generation Sequencing Reveals the Adaptive Role of the Epigenome in Three Deep-Sea Polychaetes.</title>
        <authorList>
            <person name="Perez M."/>
            <person name="Aroh O."/>
            <person name="Sun Y."/>
            <person name="Lan Y."/>
            <person name="Juniper S.K."/>
            <person name="Young C.R."/>
            <person name="Angers B."/>
            <person name="Qian P.Y."/>
        </authorList>
    </citation>
    <scope>NUCLEOTIDE SEQUENCE</scope>
    <source>
        <strain evidence="1">P08H-3</strain>
    </source>
</reference>
<dbReference type="PANTHER" id="PTHR17901:SF14">
    <property type="entry name" value="MAGNESIUM-DEPENDENT PHOSPHATASE 1"/>
    <property type="match status" value="1"/>
</dbReference>
<dbReference type="Gene3D" id="3.40.50.1000">
    <property type="entry name" value="HAD superfamily/HAD-like"/>
    <property type="match status" value="1"/>
</dbReference>
<comment type="caution">
    <text evidence="1">The sequence shown here is derived from an EMBL/GenBank/DDBJ whole genome shotgun (WGS) entry which is preliminary data.</text>
</comment>
<dbReference type="InterPro" id="IPR036412">
    <property type="entry name" value="HAD-like_sf"/>
</dbReference>
<name>A0AAD9MWA5_9ANNE</name>
<dbReference type="InterPro" id="IPR010033">
    <property type="entry name" value="HAD_SF_ppase_IIIC"/>
</dbReference>
<dbReference type="NCBIfam" id="TIGR01685">
    <property type="entry name" value="MDP-1"/>
    <property type="match status" value="1"/>
</dbReference>
<dbReference type="Pfam" id="PF12689">
    <property type="entry name" value="Acid_PPase"/>
    <property type="match status" value="1"/>
</dbReference>
<dbReference type="Proteomes" id="UP001208570">
    <property type="component" value="Unassembled WGS sequence"/>
</dbReference>
<dbReference type="PANTHER" id="PTHR17901">
    <property type="entry name" value="MAGNESIUM-DEPENDENT PHOSPHATASE 1 MDP1"/>
    <property type="match status" value="1"/>
</dbReference>
<evidence type="ECO:0008006" key="3">
    <source>
        <dbReference type="Google" id="ProtNLM"/>
    </source>
</evidence>
<evidence type="ECO:0000313" key="2">
    <source>
        <dbReference type="Proteomes" id="UP001208570"/>
    </source>
</evidence>
<dbReference type="NCBIfam" id="TIGR01681">
    <property type="entry name" value="HAD-SF-IIIC"/>
    <property type="match status" value="1"/>
</dbReference>
<proteinExistence type="predicted"/>
<gene>
    <name evidence="1" type="ORF">LSH36_532g01044</name>
</gene>
<dbReference type="InterPro" id="IPR010036">
    <property type="entry name" value="MDP_1_eu_arc"/>
</dbReference>